<protein>
    <submittedName>
        <fullName evidence="3">Squalene/phytoene synthase family protein</fullName>
    </submittedName>
</protein>
<reference evidence="3 4" key="1">
    <citation type="submission" date="2020-05" db="EMBL/GenBank/DDBJ databases">
        <authorList>
            <person name="Ruan W."/>
            <person name="Jeon C.O."/>
            <person name="Chun B.H."/>
        </authorList>
    </citation>
    <scope>NUCLEOTIDE SEQUENCE [LARGE SCALE GENOMIC DNA]</scope>
    <source>
        <strain evidence="3 4">TBZ9</strain>
    </source>
</reference>
<feature type="region of interest" description="Disordered" evidence="2">
    <location>
        <begin position="58"/>
        <end position="78"/>
    </location>
</feature>
<dbReference type="Pfam" id="PF00494">
    <property type="entry name" value="SQS_PSY"/>
    <property type="match status" value="1"/>
</dbReference>
<keyword evidence="4" id="KW-1185">Reference proteome</keyword>
<dbReference type="SFLD" id="SFLDS00005">
    <property type="entry name" value="Isoprenoid_Synthase_Type_I"/>
    <property type="match status" value="1"/>
</dbReference>
<evidence type="ECO:0000313" key="3">
    <source>
        <dbReference type="EMBL" id="NOG31926.1"/>
    </source>
</evidence>
<dbReference type="InterPro" id="IPR019845">
    <property type="entry name" value="Squalene/phytoene_synthase_CS"/>
</dbReference>
<dbReference type="SFLD" id="SFLDG01018">
    <property type="entry name" value="Squalene/Phytoene_Synthase_Lik"/>
    <property type="match status" value="1"/>
</dbReference>
<keyword evidence="1" id="KW-0808">Transferase</keyword>
<dbReference type="GO" id="GO:0004311">
    <property type="term" value="F:geranylgeranyl diphosphate synthase activity"/>
    <property type="evidence" value="ECO:0007669"/>
    <property type="project" value="InterPro"/>
</dbReference>
<sequence>MGRIFLPREQLQDGARLYHVCRQVDDIADNAATDAQRQRAQKVLTCLQARLNARLQPQLTAAETGTKPSTEPRLSNSEQQLVSALEADIVALFAQDSRCLHAMQDLVATMVVDLSPVQLEDEQALLSYAYGAAGTVGVMMCQLMGAREPDHSLAFAIDLGVAMQMTNIARDVLEDAQRGRVYLPQTWLKQPITADAIAHGEPQARHQAWQAIGQLIERAEAYYTSGWRGLAYLPPRTRLAIGIALRVYRQIGRRIQGLSAEDYWAQRVVVPKSRKLQQSLLALPALFNTSAAWHDAALHQPLEAQLSGYALTPKSLDDIAAPLPEDHPPGREQRHSEKA</sequence>
<evidence type="ECO:0000256" key="1">
    <source>
        <dbReference type="ARBA" id="ARBA00022679"/>
    </source>
</evidence>
<feature type="region of interest" description="Disordered" evidence="2">
    <location>
        <begin position="318"/>
        <end position="339"/>
    </location>
</feature>
<comment type="caution">
    <text evidence="3">The sequence shown here is derived from an EMBL/GenBank/DDBJ whole genome shotgun (WGS) entry which is preliminary data.</text>
</comment>
<dbReference type="InterPro" id="IPR008949">
    <property type="entry name" value="Isoprenoid_synthase_dom_sf"/>
</dbReference>
<dbReference type="Gene3D" id="1.10.600.10">
    <property type="entry name" value="Farnesyl Diphosphate Synthase"/>
    <property type="match status" value="1"/>
</dbReference>
<dbReference type="GO" id="GO:0008299">
    <property type="term" value="P:isoprenoid biosynthetic process"/>
    <property type="evidence" value="ECO:0007669"/>
    <property type="project" value="UniProtKB-ARBA"/>
</dbReference>
<reference evidence="3 4" key="2">
    <citation type="submission" date="2020-06" db="EMBL/GenBank/DDBJ databases">
        <title>Halomonas songnenensis sp. nov., a moderately halophilic bacterium isolated from saline and alkaline soils.</title>
        <authorList>
            <person name="Jiang J."/>
            <person name="Pan Y."/>
        </authorList>
    </citation>
    <scope>NUCLEOTIDE SEQUENCE [LARGE SCALE GENOMIC DNA]</scope>
    <source>
        <strain evidence="3 4">TBZ9</strain>
    </source>
</reference>
<dbReference type="RefSeq" id="WP_171702384.1">
    <property type="nucleotide sequence ID" value="NZ_JABFHI010000003.1"/>
</dbReference>
<dbReference type="PANTHER" id="PTHR31480">
    <property type="entry name" value="BIFUNCTIONAL LYCOPENE CYCLASE/PHYTOENE SYNTHASE"/>
    <property type="match status" value="1"/>
</dbReference>
<evidence type="ECO:0000256" key="2">
    <source>
        <dbReference type="SAM" id="MobiDB-lite"/>
    </source>
</evidence>
<dbReference type="EMBL" id="JABFHI010000003">
    <property type="protein sequence ID" value="NOG31926.1"/>
    <property type="molecule type" value="Genomic_DNA"/>
</dbReference>
<dbReference type="InterPro" id="IPR044843">
    <property type="entry name" value="Trans_IPPS_bact-type"/>
</dbReference>
<organism evidence="3 4">
    <name type="scientific">Vreelandella azerica</name>
    <dbReference type="NCBI Taxonomy" id="2732867"/>
    <lineage>
        <taxon>Bacteria</taxon>
        <taxon>Pseudomonadati</taxon>
        <taxon>Pseudomonadota</taxon>
        <taxon>Gammaproteobacteria</taxon>
        <taxon>Oceanospirillales</taxon>
        <taxon>Halomonadaceae</taxon>
        <taxon>Vreelandella</taxon>
    </lineage>
</organism>
<gene>
    <name evidence="3" type="ORF">HLB35_09440</name>
</gene>
<dbReference type="Proteomes" id="UP000588806">
    <property type="component" value="Unassembled WGS sequence"/>
</dbReference>
<feature type="compositionally biased region" description="Basic and acidic residues" evidence="2">
    <location>
        <begin position="324"/>
        <end position="339"/>
    </location>
</feature>
<dbReference type="SUPFAM" id="SSF48576">
    <property type="entry name" value="Terpenoid synthases"/>
    <property type="match status" value="1"/>
</dbReference>
<accession>A0A7Y3TX82</accession>
<evidence type="ECO:0000313" key="4">
    <source>
        <dbReference type="Proteomes" id="UP000588806"/>
    </source>
</evidence>
<name>A0A7Y3TX82_9GAMM</name>
<dbReference type="InterPro" id="IPR002060">
    <property type="entry name" value="Squ/phyt_synthse"/>
</dbReference>
<dbReference type="PROSITE" id="PS01045">
    <property type="entry name" value="SQUALEN_PHYTOEN_SYN_2"/>
    <property type="match status" value="1"/>
</dbReference>
<dbReference type="AlphaFoldDB" id="A0A7Y3TX82"/>
<proteinExistence type="predicted"/>
<dbReference type="SFLD" id="SFLDG01212">
    <property type="entry name" value="Phytoene_synthase_like"/>
    <property type="match status" value="1"/>
</dbReference>